<gene>
    <name evidence="2" type="ORF">QT969_20535</name>
</gene>
<evidence type="ECO:0000313" key="2">
    <source>
        <dbReference type="EMBL" id="MDM7490677.1"/>
    </source>
</evidence>
<dbReference type="InterPro" id="IPR046036">
    <property type="entry name" value="DUF5994"/>
</dbReference>
<reference evidence="2 3" key="1">
    <citation type="submission" date="2023-06" db="EMBL/GenBank/DDBJ databases">
        <title>Rhodococcus indonesiensis sp. nov a new member of the Rhodococcus ruber lineage isolated from a sediment of neutral hot spring.</title>
        <authorList>
            <person name="Kusuma A.B."/>
            <person name="Fenylestari G."/>
            <person name="Ammar F."/>
            <person name="Nouioui I."/>
            <person name="Goodfellow M."/>
        </authorList>
    </citation>
    <scope>NUCLEOTIDE SEQUENCE [LARGE SCALE GENOMIC DNA]</scope>
    <source>
        <strain evidence="2 3">CSLK01-03</strain>
    </source>
</reference>
<accession>A0ABT7RST5</accession>
<dbReference type="EMBL" id="JAUBOF010000097">
    <property type="protein sequence ID" value="MDM7490677.1"/>
    <property type="molecule type" value="Genomic_DNA"/>
</dbReference>
<name>A0ABT7RST5_9NOCA</name>
<keyword evidence="3" id="KW-1185">Reference proteome</keyword>
<evidence type="ECO:0000256" key="1">
    <source>
        <dbReference type="SAM" id="MobiDB-lite"/>
    </source>
</evidence>
<feature type="region of interest" description="Disordered" evidence="1">
    <location>
        <begin position="1"/>
        <end position="24"/>
    </location>
</feature>
<protein>
    <submittedName>
        <fullName evidence="2">DUF5994 family protein</fullName>
    </submittedName>
</protein>
<comment type="caution">
    <text evidence="2">The sequence shown here is derived from an EMBL/GenBank/DDBJ whole genome shotgun (WGS) entry which is preliminary data.</text>
</comment>
<dbReference type="RefSeq" id="WP_289380997.1">
    <property type="nucleotide sequence ID" value="NZ_JAUBOF010000097.1"/>
</dbReference>
<proteinExistence type="predicted"/>
<organism evidence="2 3">
    <name type="scientific">Rhodococcus indonesiensis</name>
    <dbReference type="NCBI Taxonomy" id="3055869"/>
    <lineage>
        <taxon>Bacteria</taxon>
        <taxon>Bacillati</taxon>
        <taxon>Actinomycetota</taxon>
        <taxon>Actinomycetes</taxon>
        <taxon>Mycobacteriales</taxon>
        <taxon>Nocardiaceae</taxon>
        <taxon>Rhodococcus</taxon>
    </lineage>
</organism>
<dbReference type="Pfam" id="PF19457">
    <property type="entry name" value="DUF5994"/>
    <property type="match status" value="1"/>
</dbReference>
<dbReference type="Proteomes" id="UP001233164">
    <property type="component" value="Unassembled WGS sequence"/>
</dbReference>
<sequence>MTRTRLQPFPQPTRTPRLLLRPAGAPESSVDGAWFPWTSNVTVELHDLVAALTPRLGAVARISFEWNALSSAQRRIDEFDGIAVTGPLPDQPSKMMYVYGENGARMVLAIIAPHTNPDRAYEIMRFVADGRGDYRRGTR</sequence>
<evidence type="ECO:0000313" key="3">
    <source>
        <dbReference type="Proteomes" id="UP001233164"/>
    </source>
</evidence>